<dbReference type="Proteomes" id="UP000814128">
    <property type="component" value="Unassembled WGS sequence"/>
</dbReference>
<dbReference type="EMBL" id="MU273515">
    <property type="protein sequence ID" value="KAI0033619.1"/>
    <property type="molecule type" value="Genomic_DNA"/>
</dbReference>
<gene>
    <name evidence="1" type="ORF">K488DRAFT_47315</name>
</gene>
<feature type="non-terminal residue" evidence="1">
    <location>
        <position position="1"/>
    </location>
</feature>
<protein>
    <submittedName>
        <fullName evidence="1">Cytochrome P450</fullName>
    </submittedName>
</protein>
<accession>A0ACB8QP25</accession>
<proteinExistence type="predicted"/>
<name>A0ACB8QP25_9AGAM</name>
<evidence type="ECO:0000313" key="2">
    <source>
        <dbReference type="Proteomes" id="UP000814128"/>
    </source>
</evidence>
<comment type="caution">
    <text evidence="1">The sequence shown here is derived from an EMBL/GenBank/DDBJ whole genome shotgun (WGS) entry which is preliminary data.</text>
</comment>
<evidence type="ECO:0000313" key="1">
    <source>
        <dbReference type="EMBL" id="KAI0033619.1"/>
    </source>
</evidence>
<reference evidence="1" key="2">
    <citation type="journal article" date="2022" name="New Phytol.">
        <title>Evolutionary transition to the ectomycorrhizal habit in the genomes of a hyperdiverse lineage of mushroom-forming fungi.</title>
        <authorList>
            <person name="Looney B."/>
            <person name="Miyauchi S."/>
            <person name="Morin E."/>
            <person name="Drula E."/>
            <person name="Courty P.E."/>
            <person name="Kohler A."/>
            <person name="Kuo A."/>
            <person name="LaButti K."/>
            <person name="Pangilinan J."/>
            <person name="Lipzen A."/>
            <person name="Riley R."/>
            <person name="Andreopoulos W."/>
            <person name="He G."/>
            <person name="Johnson J."/>
            <person name="Nolan M."/>
            <person name="Tritt A."/>
            <person name="Barry K.W."/>
            <person name="Grigoriev I.V."/>
            <person name="Nagy L.G."/>
            <person name="Hibbett D."/>
            <person name="Henrissat B."/>
            <person name="Matheny P.B."/>
            <person name="Labbe J."/>
            <person name="Martin F.M."/>
        </authorList>
    </citation>
    <scope>NUCLEOTIDE SEQUENCE</scope>
    <source>
        <strain evidence="1">EC-137</strain>
    </source>
</reference>
<sequence>ALYTLYIRPVYVSPLRKVPGPPLRRGPLGHFLEMMVSEPGAMSSVWAHKYGPVVRMIGPFGTEALFFFHPEALKKILVTDCDNYPRPMYLRDFLGLAAGYGLLTTIRSEHHQLRKLLNPAFSISNINAQVEIYFQYIESIVHNMRKELEGESDGKVLHMCELMGRLTLHIICETAFGYPTDSQSTSHSDLMAAYRDMATLQSGSNISKVLALEMVPGAPAFLRSEWGAKFHSIFSIFPSTTPASTLVKAAWRLRQVSRRILQDKIAESELHPEDFANRKDIMSQLLRARNAEMRDGQRLTDNELVEQVMTFLGAGQETTASGLSWTLWLLASHPVVQQQLREEVAHVFDGSASPDYKEFKDLRWLNCVVMESLRLLPPIPLTLRQAMVDDYIDGTFVPKGTLIYVPLRSINTWKETWGPDAEDFKPERWLDPTSNPKYDATFSFLGFLAGPHGCIGKTMAISEMKAVIAAMVANFEFSPAYEGQAIETSAAISMSKLCSDLCAFFANQLETIDPKDNTPLLVRPIRR</sequence>
<reference evidence="1" key="1">
    <citation type="submission" date="2021-02" db="EMBL/GenBank/DDBJ databases">
        <authorList>
            <consortium name="DOE Joint Genome Institute"/>
            <person name="Ahrendt S."/>
            <person name="Looney B.P."/>
            <person name="Miyauchi S."/>
            <person name="Morin E."/>
            <person name="Drula E."/>
            <person name="Courty P.E."/>
            <person name="Chicoki N."/>
            <person name="Fauchery L."/>
            <person name="Kohler A."/>
            <person name="Kuo A."/>
            <person name="Labutti K."/>
            <person name="Pangilinan J."/>
            <person name="Lipzen A."/>
            <person name="Riley R."/>
            <person name="Andreopoulos W."/>
            <person name="He G."/>
            <person name="Johnson J."/>
            <person name="Barry K.W."/>
            <person name="Grigoriev I.V."/>
            <person name="Nagy L."/>
            <person name="Hibbett D."/>
            <person name="Henrissat B."/>
            <person name="Matheny P.B."/>
            <person name="Labbe J."/>
            <person name="Martin F."/>
        </authorList>
    </citation>
    <scope>NUCLEOTIDE SEQUENCE</scope>
    <source>
        <strain evidence="1">EC-137</strain>
    </source>
</reference>
<keyword evidence="2" id="KW-1185">Reference proteome</keyword>
<organism evidence="1 2">
    <name type="scientific">Vararia minispora EC-137</name>
    <dbReference type="NCBI Taxonomy" id="1314806"/>
    <lineage>
        <taxon>Eukaryota</taxon>
        <taxon>Fungi</taxon>
        <taxon>Dikarya</taxon>
        <taxon>Basidiomycota</taxon>
        <taxon>Agaricomycotina</taxon>
        <taxon>Agaricomycetes</taxon>
        <taxon>Russulales</taxon>
        <taxon>Lachnocladiaceae</taxon>
        <taxon>Vararia</taxon>
    </lineage>
</organism>